<keyword evidence="3 6" id="KW-0812">Transmembrane</keyword>
<dbReference type="InterPro" id="IPR001204">
    <property type="entry name" value="Phos_transporter"/>
</dbReference>
<evidence type="ECO:0000256" key="2">
    <source>
        <dbReference type="ARBA" id="ARBA00022448"/>
    </source>
</evidence>
<evidence type="ECO:0000256" key="1">
    <source>
        <dbReference type="ARBA" id="ARBA00004141"/>
    </source>
</evidence>
<feature type="transmembrane region" description="Helical" evidence="6">
    <location>
        <begin position="466"/>
        <end position="491"/>
    </location>
</feature>
<evidence type="ECO:0000313" key="7">
    <source>
        <dbReference type="EMBL" id="MTE26920.1"/>
    </source>
</evidence>
<dbReference type="AlphaFoldDB" id="A0A7K1GCA4"/>
<feature type="transmembrane region" description="Helical" evidence="6">
    <location>
        <begin position="497"/>
        <end position="514"/>
    </location>
</feature>
<comment type="caution">
    <text evidence="7">The sequence shown here is derived from an EMBL/GenBank/DDBJ whole genome shotgun (WGS) entry which is preliminary data.</text>
</comment>
<feature type="transmembrane region" description="Helical" evidence="6">
    <location>
        <begin position="41"/>
        <end position="60"/>
    </location>
</feature>
<keyword evidence="4 6" id="KW-1133">Transmembrane helix</keyword>
<feature type="transmembrane region" description="Helical" evidence="6">
    <location>
        <begin position="80"/>
        <end position="98"/>
    </location>
</feature>
<evidence type="ECO:0000256" key="6">
    <source>
        <dbReference type="RuleBase" id="RU363058"/>
    </source>
</evidence>
<dbReference type="GO" id="GO:0005315">
    <property type="term" value="F:phosphate transmembrane transporter activity"/>
    <property type="evidence" value="ECO:0007669"/>
    <property type="project" value="InterPro"/>
</dbReference>
<feature type="transmembrane region" description="Helical" evidence="6">
    <location>
        <begin position="110"/>
        <end position="130"/>
    </location>
</feature>
<feature type="transmembrane region" description="Helical" evidence="6">
    <location>
        <begin position="253"/>
        <end position="272"/>
    </location>
</feature>
<feature type="transmembrane region" description="Helical" evidence="6">
    <location>
        <begin position="228"/>
        <end position="246"/>
    </location>
</feature>
<feature type="transmembrane region" description="Helical" evidence="6">
    <location>
        <begin position="150"/>
        <end position="175"/>
    </location>
</feature>
<dbReference type="PANTHER" id="PTHR11101:SF16">
    <property type="entry name" value="PHOSPHATE TRANSPORTER"/>
    <property type="match status" value="1"/>
</dbReference>
<dbReference type="SUPFAM" id="SSF109755">
    <property type="entry name" value="PhoU-like"/>
    <property type="match status" value="1"/>
</dbReference>
<keyword evidence="8" id="KW-1185">Reference proteome</keyword>
<accession>A0A7K1GCA4</accession>
<comment type="subcellular location">
    <subcellularLocation>
        <location evidence="1 6">Membrane</location>
        <topology evidence="1 6">Multi-pass membrane protein</topology>
    </subcellularLocation>
</comment>
<comment type="similarity">
    <text evidence="6">Belongs to the inorganic phosphate transporter (PiT) (TC 2.A.20) family.</text>
</comment>
<feature type="transmembrane region" description="Helical" evidence="6">
    <location>
        <begin position="310"/>
        <end position="330"/>
    </location>
</feature>
<evidence type="ECO:0000256" key="3">
    <source>
        <dbReference type="ARBA" id="ARBA00022692"/>
    </source>
</evidence>
<organism evidence="7 8">
    <name type="scientific">Winogradskyella ouciana</name>
    <dbReference type="NCBI Taxonomy" id="2608631"/>
    <lineage>
        <taxon>Bacteria</taxon>
        <taxon>Pseudomonadati</taxon>
        <taxon>Bacteroidota</taxon>
        <taxon>Flavobacteriia</taxon>
        <taxon>Flavobacteriales</taxon>
        <taxon>Flavobacteriaceae</taxon>
        <taxon>Winogradskyella</taxon>
    </lineage>
</organism>
<dbReference type="EMBL" id="WJYA01000005">
    <property type="protein sequence ID" value="MTE26920.1"/>
    <property type="molecule type" value="Genomic_DNA"/>
</dbReference>
<reference evidence="7 8" key="1">
    <citation type="submission" date="2019-11" db="EMBL/GenBank/DDBJ databases">
        <title>Winogradskyella ouciana sp. nov., isolated from the hadal seawater of the Mariana Trench.</title>
        <authorList>
            <person name="Liu R."/>
        </authorList>
    </citation>
    <scope>NUCLEOTIDE SEQUENCE [LARGE SCALE GENOMIC DNA]</scope>
    <source>
        <strain evidence="7 8">ZXX205</strain>
    </source>
</reference>
<gene>
    <name evidence="7" type="ORF">F1003_08260</name>
</gene>
<keyword evidence="5 6" id="KW-0472">Membrane</keyword>
<feature type="transmembrane region" description="Helical" evidence="6">
    <location>
        <begin position="413"/>
        <end position="430"/>
    </location>
</feature>
<dbReference type="PANTHER" id="PTHR11101">
    <property type="entry name" value="PHOSPHATE TRANSPORTER"/>
    <property type="match status" value="1"/>
</dbReference>
<protein>
    <recommendedName>
        <fullName evidence="6">Phosphate transporter</fullName>
    </recommendedName>
</protein>
<proteinExistence type="inferred from homology"/>
<evidence type="ECO:0000313" key="8">
    <source>
        <dbReference type="Proteomes" id="UP000447545"/>
    </source>
</evidence>
<dbReference type="InterPro" id="IPR038078">
    <property type="entry name" value="PhoU-like_sf"/>
</dbReference>
<feature type="transmembrane region" description="Helical" evidence="6">
    <location>
        <begin position="187"/>
        <end position="208"/>
    </location>
</feature>
<dbReference type="Gene3D" id="1.20.58.220">
    <property type="entry name" value="Phosphate transport system protein phou homolog 2, domain 2"/>
    <property type="match status" value="1"/>
</dbReference>
<name>A0A7K1GCA4_9FLAO</name>
<dbReference type="GO" id="GO:0035435">
    <property type="term" value="P:phosphate ion transmembrane transport"/>
    <property type="evidence" value="ECO:0007669"/>
    <property type="project" value="TreeGrafter"/>
</dbReference>
<feature type="transmembrane region" description="Helical" evidence="6">
    <location>
        <begin position="6"/>
        <end position="29"/>
    </location>
</feature>
<evidence type="ECO:0000256" key="5">
    <source>
        <dbReference type="ARBA" id="ARBA00023136"/>
    </source>
</evidence>
<dbReference type="Proteomes" id="UP000447545">
    <property type="component" value="Unassembled WGS sequence"/>
</dbReference>
<evidence type="ECO:0000256" key="4">
    <source>
        <dbReference type="ARBA" id="ARBA00022989"/>
    </source>
</evidence>
<dbReference type="GO" id="GO:0016020">
    <property type="term" value="C:membrane"/>
    <property type="evidence" value="ECO:0007669"/>
    <property type="project" value="UniProtKB-SubCell"/>
</dbReference>
<sequence length="767" mass="84742">MDNIYLLMLIAITTLAVFDIIVGVSNDAINFLNSAIGSKAISLRTIMIVASLGIFIGAVFSSGMMEVARKGIFVPAQFEFGEIMLIFMAVMITDILLLDFFNTLGLPTSTTVSIVFNLLGAAVVMSLLKINQSETETLADLTNYINTSKALEIISGILLSVVIAFSVGALVQWVSRLIFTFNYEKKVKSFGMIFGGVALTAITYFIFLKGLKGTPYYSDLKGIVEGNEVYIILGSFAFWTLFSFIFEKLTKKTVLLVVIAIGTFGLALAFSGNDLVNFIGVPMAAYHSYEAWVAGGMDVSMSMAVLEKKVPAEPLLLFIAGAIMVLTLWFSKKAKTVAETEISLSRQGETHEKFEPNALSRSVVKFTTQLSNYYSAVMPKAFRISIGRSFEKPNVLITKDQSIDAPAFDMIRASVNLMVAGVLIAIATSMKLPLSTTYVTFMVAMGTSLADRAWGRESAVYRVAGVLNVIGGWFGTAIGAFVAAGTVVFLINWNPSVMIPILLLITVVLLYRNYKAHKESSNEIVEEDSLKQTGSRSVQGVIHESAGNISNVVKRGNKIYTNAVNGLAKQDLGLLKKNKKQIDKLSKEVDNLRDNIFYFIKNLDETSIQASSFYINILGYLEDMTQSLEYISKVSHKHVNNNHKKLKFSQIKELKEVDEAMEMMFSDTKAAFDSRSFEQIEMIINRKREVLDLVTDKIVKQVARTRTEESSPKNTTLYFGLLLETKDLLNATINLLEEYYDSFDSSIEPATINVVDEIVEDNGSSKE</sequence>
<dbReference type="RefSeq" id="WP_155088832.1">
    <property type="nucleotide sequence ID" value="NZ_WJYA01000005.1"/>
</dbReference>
<keyword evidence="2 6" id="KW-0813">Transport</keyword>
<dbReference type="Pfam" id="PF01384">
    <property type="entry name" value="PHO4"/>
    <property type="match status" value="1"/>
</dbReference>
<keyword evidence="6" id="KW-0592">Phosphate transport</keyword>